<evidence type="ECO:0000256" key="1">
    <source>
        <dbReference type="SAM" id="Phobius"/>
    </source>
</evidence>
<protein>
    <submittedName>
        <fullName evidence="2">Type II secretion system protein</fullName>
    </submittedName>
</protein>
<dbReference type="Proteomes" id="UP001231109">
    <property type="component" value="Unassembled WGS sequence"/>
</dbReference>
<evidence type="ECO:0000313" key="3">
    <source>
        <dbReference type="Proteomes" id="UP001231109"/>
    </source>
</evidence>
<keyword evidence="1" id="KW-0812">Transmembrane</keyword>
<evidence type="ECO:0000313" key="2">
    <source>
        <dbReference type="EMBL" id="MDP5134928.1"/>
    </source>
</evidence>
<dbReference type="SUPFAM" id="SSF54523">
    <property type="entry name" value="Pili subunits"/>
    <property type="match status" value="1"/>
</dbReference>
<accession>A0ABT9HVB9</accession>
<dbReference type="EMBL" id="JAPJDZ010000004">
    <property type="protein sequence ID" value="MDP5134928.1"/>
    <property type="molecule type" value="Genomic_DNA"/>
</dbReference>
<name>A0ABT9HVB9_9GAMM</name>
<keyword evidence="1" id="KW-0472">Membrane</keyword>
<reference evidence="2 3" key="1">
    <citation type="submission" date="2022-11" db="EMBL/GenBank/DDBJ databases">
        <title>Viruses from the air-sea interface of a natural surface slick.</title>
        <authorList>
            <person name="Rahlff J."/>
            <person name="Holmfeldt K."/>
        </authorList>
    </citation>
    <scope>NUCLEOTIDE SEQUENCE [LARGE SCALE GENOMIC DNA]</scope>
    <source>
        <strain evidence="2 3">SMS4</strain>
    </source>
</reference>
<dbReference type="RefSeq" id="WP_305973712.1">
    <property type="nucleotide sequence ID" value="NZ_JAPJDZ010000004.1"/>
</dbReference>
<comment type="caution">
    <text evidence="2">The sequence shown here is derived from an EMBL/GenBank/DDBJ whole genome shotgun (WGS) entry which is preliminary data.</text>
</comment>
<dbReference type="NCBIfam" id="TIGR02532">
    <property type="entry name" value="IV_pilin_GFxxxE"/>
    <property type="match status" value="1"/>
</dbReference>
<proteinExistence type="predicted"/>
<feature type="transmembrane region" description="Helical" evidence="1">
    <location>
        <begin position="12"/>
        <end position="34"/>
    </location>
</feature>
<keyword evidence="3" id="KW-1185">Reference proteome</keyword>
<dbReference type="Gene3D" id="3.30.700.10">
    <property type="entry name" value="Glycoprotein, Type 4 Pilin"/>
    <property type="match status" value="1"/>
</dbReference>
<dbReference type="InterPro" id="IPR045584">
    <property type="entry name" value="Pilin-like"/>
</dbReference>
<organism evidence="2 3">
    <name type="scientific">Rheinheimera baltica</name>
    <dbReference type="NCBI Taxonomy" id="67576"/>
    <lineage>
        <taxon>Bacteria</taxon>
        <taxon>Pseudomonadati</taxon>
        <taxon>Pseudomonadota</taxon>
        <taxon>Gammaproteobacteria</taxon>
        <taxon>Chromatiales</taxon>
        <taxon>Chromatiaceae</taxon>
        <taxon>Rheinheimera</taxon>
    </lineage>
</organism>
<gene>
    <name evidence="2" type="ORF">ORJ04_03080</name>
</gene>
<sequence>MYLSNRQSAFTLIELLIVMLLLSISIGIVIPLSVNQVESSKVRAERAKVIMLVQHLQSESFFKAKEIKVLAKDNSLLVGEKDKQEEVKFSFLNFVEKEFLLTSLQSGLIELTVQHNAEDWVLVIGNDIPFWKHDSD</sequence>
<dbReference type="Pfam" id="PF07963">
    <property type="entry name" value="N_methyl"/>
    <property type="match status" value="1"/>
</dbReference>
<keyword evidence="1" id="KW-1133">Transmembrane helix</keyword>
<dbReference type="InterPro" id="IPR012902">
    <property type="entry name" value="N_methyl_site"/>
</dbReference>